<evidence type="ECO:0000313" key="2">
    <source>
        <dbReference type="Proteomes" id="UP000077315"/>
    </source>
</evidence>
<proteinExistence type="predicted"/>
<dbReference type="EMBL" id="KV441025">
    <property type="protein sequence ID" value="OAD67178.1"/>
    <property type="molecule type" value="Genomic_DNA"/>
</dbReference>
<sequence>MREKLPSRNYCIFTNNISANSENSEQFAFGFQSPTQMELMGISQSFCLDVTRNISTRSIEILYSLVTYHPETWKGSPVAYMVTNNHSAAPISQWLVHLQVQSNFTPMCITVDCSIAETNAITATLPQATVNFCEFHVLRAWQYNLDSKITLGASYTSEQLNGYKISEKIQEFKLRIQNQQQFLSYFERKWIGTEELLRSWGRPYVVHHHQGYLTSSFIESWHSQLKAIYFDSARIRRLDRLVYTLTNDTELYYRDAVDEVVDVVAEETSTVVESSRSSSMILQRVLTHITSLYNQREDMERMMNIPGLDIARLELIDNLLGEAQNQIDIIRNNHPSYFKTRNT</sequence>
<gene>
    <name evidence="1" type="ORF">PHYBLDRAFT_67314</name>
</gene>
<name>A0A167K332_PHYB8</name>
<dbReference type="OrthoDB" id="2287514at2759"/>
<dbReference type="VEuPathDB" id="FungiDB:PHYBLDRAFT_67314"/>
<dbReference type="GeneID" id="29002679"/>
<keyword evidence="2" id="KW-1185">Reference proteome</keyword>
<protein>
    <recommendedName>
        <fullName evidence="3">MULE transposase domain-containing protein</fullName>
    </recommendedName>
</protein>
<accession>A0A167K332</accession>
<dbReference type="PANTHER" id="PTHR33977:SF1">
    <property type="entry name" value="ZINC ION BINDING PROTEIN"/>
    <property type="match status" value="1"/>
</dbReference>
<organism evidence="1 2">
    <name type="scientific">Phycomyces blakesleeanus (strain ATCC 8743b / DSM 1359 / FGSC 10004 / NBRC 33097 / NRRL 1555)</name>
    <dbReference type="NCBI Taxonomy" id="763407"/>
    <lineage>
        <taxon>Eukaryota</taxon>
        <taxon>Fungi</taxon>
        <taxon>Fungi incertae sedis</taxon>
        <taxon>Mucoromycota</taxon>
        <taxon>Mucoromycotina</taxon>
        <taxon>Mucoromycetes</taxon>
        <taxon>Mucorales</taxon>
        <taxon>Phycomycetaceae</taxon>
        <taxon>Phycomyces</taxon>
    </lineage>
</organism>
<evidence type="ECO:0000313" key="1">
    <source>
        <dbReference type="EMBL" id="OAD67178.1"/>
    </source>
</evidence>
<dbReference type="PANTHER" id="PTHR33977">
    <property type="entry name" value="ZINC ION BINDING PROTEIN"/>
    <property type="match status" value="1"/>
</dbReference>
<dbReference type="Proteomes" id="UP000077315">
    <property type="component" value="Unassembled WGS sequence"/>
</dbReference>
<dbReference type="RefSeq" id="XP_018285218.1">
    <property type="nucleotide sequence ID" value="XM_018441773.1"/>
</dbReference>
<dbReference type="AlphaFoldDB" id="A0A167K332"/>
<reference evidence="2" key="1">
    <citation type="submission" date="2015-06" db="EMBL/GenBank/DDBJ databases">
        <title>Expansion of signal transduction pathways in fungi by whole-genome duplication.</title>
        <authorList>
            <consortium name="DOE Joint Genome Institute"/>
            <person name="Corrochano L.M."/>
            <person name="Kuo A."/>
            <person name="Marcet-Houben M."/>
            <person name="Polaino S."/>
            <person name="Salamov A."/>
            <person name="Villalobos J.M."/>
            <person name="Alvarez M.I."/>
            <person name="Avalos J."/>
            <person name="Benito E.P."/>
            <person name="Benoit I."/>
            <person name="Burger G."/>
            <person name="Camino L.P."/>
            <person name="Canovas D."/>
            <person name="Cerda-Olmedo E."/>
            <person name="Cheng J.-F."/>
            <person name="Dominguez A."/>
            <person name="Elias M."/>
            <person name="Eslava A.P."/>
            <person name="Glaser F."/>
            <person name="Grimwood J."/>
            <person name="Gutierrez G."/>
            <person name="Heitman J."/>
            <person name="Henrissat B."/>
            <person name="Iturriaga E.A."/>
            <person name="Lang B.F."/>
            <person name="Lavin J.L."/>
            <person name="Lee S."/>
            <person name="Li W."/>
            <person name="Lindquist E."/>
            <person name="Lopez-Garcia S."/>
            <person name="Luque E.M."/>
            <person name="Marcos A.T."/>
            <person name="Martin J."/>
            <person name="McCluskey K."/>
            <person name="Medina H.R."/>
            <person name="Miralles-Duran A."/>
            <person name="Miyazaki A."/>
            <person name="Munoz-Torres E."/>
            <person name="Oguiza J.A."/>
            <person name="Ohm R."/>
            <person name="Olmedo M."/>
            <person name="Orejas M."/>
            <person name="Ortiz-Castellanos L."/>
            <person name="Pisabarro A.G."/>
            <person name="Rodriguez-Romero J."/>
            <person name="Ruiz-Herrera J."/>
            <person name="Ruiz-Vazquez R."/>
            <person name="Sanz C."/>
            <person name="Schackwitz W."/>
            <person name="Schmutz J."/>
            <person name="Shahriari M."/>
            <person name="Shelest E."/>
            <person name="Silva-Franco F."/>
            <person name="Soanes D."/>
            <person name="Syed K."/>
            <person name="Tagua V.G."/>
            <person name="Talbot N.J."/>
            <person name="Thon M."/>
            <person name="De vries R.P."/>
            <person name="Wiebenga A."/>
            <person name="Yadav J.S."/>
            <person name="Braun E.L."/>
            <person name="Baker S."/>
            <person name="Garre V."/>
            <person name="Horwitz B."/>
            <person name="Torres-Martinez S."/>
            <person name="Idnurm A."/>
            <person name="Herrera-Estrella A."/>
            <person name="Gabaldon T."/>
            <person name="Grigoriev I.V."/>
        </authorList>
    </citation>
    <scope>NUCLEOTIDE SEQUENCE [LARGE SCALE GENOMIC DNA]</scope>
    <source>
        <strain evidence="2">NRRL 1555(-)</strain>
    </source>
</reference>
<evidence type="ECO:0008006" key="3">
    <source>
        <dbReference type="Google" id="ProtNLM"/>
    </source>
</evidence>
<dbReference type="InParanoid" id="A0A167K332"/>